<dbReference type="Proteomes" id="UP000030744">
    <property type="component" value="Unassembled WGS sequence"/>
</dbReference>
<feature type="compositionally biased region" description="Low complexity" evidence="1">
    <location>
        <begin position="117"/>
        <end position="129"/>
    </location>
</feature>
<feature type="compositionally biased region" description="Low complexity" evidence="1">
    <location>
        <begin position="202"/>
        <end position="216"/>
    </location>
</feature>
<reference evidence="2" key="1">
    <citation type="submission" date="2013-10" db="EMBL/GenBank/DDBJ databases">
        <title>Genomic analysis of the causative agents of coccidiosis in chickens.</title>
        <authorList>
            <person name="Reid A.J."/>
            <person name="Blake D."/>
            <person name="Billington K."/>
            <person name="Browne H."/>
            <person name="Dunn M."/>
            <person name="Hung S."/>
            <person name="Kawahara F."/>
            <person name="Miranda-Saavedra D."/>
            <person name="Mourier T."/>
            <person name="Nagra H."/>
            <person name="Otto T.D."/>
            <person name="Rawlings N."/>
            <person name="Sanchez A."/>
            <person name="Sanders M."/>
            <person name="Subramaniam C."/>
            <person name="Tay Y."/>
            <person name="Dear P."/>
            <person name="Doerig C."/>
            <person name="Gruber A."/>
            <person name="Parkinson J."/>
            <person name="Shirley M."/>
            <person name="Wan K.L."/>
            <person name="Berriman M."/>
            <person name="Tomley F."/>
            <person name="Pain A."/>
        </authorList>
    </citation>
    <scope>NUCLEOTIDE SEQUENCE [LARGE SCALE GENOMIC DNA]</scope>
    <source>
        <strain evidence="2">Houghton</strain>
    </source>
</reference>
<dbReference type="RefSeq" id="XP_013356782.1">
    <property type="nucleotide sequence ID" value="XM_013501328.1"/>
</dbReference>
<dbReference type="AlphaFoldDB" id="U6K8D2"/>
<feature type="compositionally biased region" description="Basic and acidic residues" evidence="1">
    <location>
        <begin position="148"/>
        <end position="162"/>
    </location>
</feature>
<organism evidence="2 3">
    <name type="scientific">Eimeria mitis</name>
    <dbReference type="NCBI Taxonomy" id="44415"/>
    <lineage>
        <taxon>Eukaryota</taxon>
        <taxon>Sar</taxon>
        <taxon>Alveolata</taxon>
        <taxon>Apicomplexa</taxon>
        <taxon>Conoidasida</taxon>
        <taxon>Coccidia</taxon>
        <taxon>Eucoccidiorida</taxon>
        <taxon>Eimeriorina</taxon>
        <taxon>Eimeriidae</taxon>
        <taxon>Eimeria</taxon>
    </lineage>
</organism>
<evidence type="ECO:0000313" key="3">
    <source>
        <dbReference type="Proteomes" id="UP000030744"/>
    </source>
</evidence>
<evidence type="ECO:0000256" key="1">
    <source>
        <dbReference type="SAM" id="MobiDB-lite"/>
    </source>
</evidence>
<evidence type="ECO:0000313" key="2">
    <source>
        <dbReference type="EMBL" id="CDJ34219.1"/>
    </source>
</evidence>
<name>U6K8D2_9EIME</name>
<feature type="compositionally biased region" description="Basic residues" evidence="1">
    <location>
        <begin position="80"/>
        <end position="108"/>
    </location>
</feature>
<keyword evidence="3" id="KW-1185">Reference proteome</keyword>
<feature type="region of interest" description="Disordered" evidence="1">
    <location>
        <begin position="47"/>
        <end position="245"/>
    </location>
</feature>
<sequence>MAVYIKQSPPREGVRGGWEDFKWDSLKTQTNADRDYYLGEGRKPRHLLAGEALPDEEPPPAAATATATAVADDRRVAAKALKKLKKEQKKLKKMRKKEQRREAKRLRMVKRERDSDSSSSSRSRSSSADSRSDHRVKRLRGSPSPSKRSRDVNRNRRGEEHATNAGDPTVGTEAIGAARANDGRAHRRVRRRGRGITDSITGAMGRPARAASGSGATQKKEPTGVTVQKMKKGHAMNAHRGCKQR</sequence>
<dbReference type="EMBL" id="HG686260">
    <property type="protein sequence ID" value="CDJ34219.1"/>
    <property type="molecule type" value="Genomic_DNA"/>
</dbReference>
<dbReference type="VEuPathDB" id="ToxoDB:EMH_0019270"/>
<protein>
    <recommendedName>
        <fullName evidence="4">Multiple myeloma tumor-associated protein 2-like N-terminal domain-containing protein</fullName>
    </recommendedName>
</protein>
<accession>U6K8D2</accession>
<reference evidence="2" key="2">
    <citation type="submission" date="2013-10" db="EMBL/GenBank/DDBJ databases">
        <authorList>
            <person name="Aslett M."/>
        </authorList>
    </citation>
    <scope>NUCLEOTIDE SEQUENCE [LARGE SCALE GENOMIC DNA]</scope>
    <source>
        <strain evidence="2">Houghton</strain>
    </source>
</reference>
<gene>
    <name evidence="2" type="ORF">EMH_0019270</name>
</gene>
<proteinExistence type="predicted"/>
<dbReference type="OrthoDB" id="5390672at2759"/>
<dbReference type="GeneID" id="25376839"/>
<evidence type="ECO:0008006" key="4">
    <source>
        <dbReference type="Google" id="ProtNLM"/>
    </source>
</evidence>
<feature type="compositionally biased region" description="Basic residues" evidence="1">
    <location>
        <begin position="185"/>
        <end position="194"/>
    </location>
</feature>